<comment type="caution">
    <text evidence="2">The sequence shown here is derived from an EMBL/GenBank/DDBJ whole genome shotgun (WGS) entry which is preliminary data.</text>
</comment>
<feature type="compositionally biased region" description="Low complexity" evidence="1">
    <location>
        <begin position="53"/>
        <end position="88"/>
    </location>
</feature>
<dbReference type="Proteomes" id="UP000193675">
    <property type="component" value="Unassembled WGS sequence"/>
</dbReference>
<dbReference type="OrthoDB" id="7031915at2"/>
<evidence type="ECO:0000256" key="1">
    <source>
        <dbReference type="SAM" id="MobiDB-lite"/>
    </source>
</evidence>
<sequence length="113" mass="12060">MVIHFSQALNTSSCGRTGASLSITQDQGQVTCKSCLRTLEKKAAPRAEPEQKTVATPARQPAVTAQAAPAAHVAQRVSESPSALSPSESWRHRLAEMPGRNRLPRGGAQQVFI</sequence>
<reference evidence="2 3" key="1">
    <citation type="submission" date="2017-04" db="EMBL/GenBank/DDBJ databases">
        <title>Presence of VIM-2 positive Pseudomonas species in chickens and their surrounding environment.</title>
        <authorList>
            <person name="Zhang R."/>
        </authorList>
    </citation>
    <scope>NUCLEOTIDE SEQUENCE [LARGE SCALE GENOMIC DNA]</scope>
    <source>
        <strain evidence="2 3">DZ-C18</strain>
    </source>
</reference>
<gene>
    <name evidence="2" type="ORF">B7H17_24650</name>
</gene>
<dbReference type="EMBL" id="NBWC01000049">
    <property type="protein sequence ID" value="ORL58724.1"/>
    <property type="molecule type" value="Genomic_DNA"/>
</dbReference>
<accession>A0A1X0Z7E1</accession>
<feature type="compositionally biased region" description="Basic and acidic residues" evidence="1">
    <location>
        <begin position="42"/>
        <end position="51"/>
    </location>
</feature>
<evidence type="ECO:0000313" key="3">
    <source>
        <dbReference type="Proteomes" id="UP000193675"/>
    </source>
</evidence>
<protein>
    <submittedName>
        <fullName evidence="2">Uncharacterized protein</fullName>
    </submittedName>
</protein>
<feature type="region of interest" description="Disordered" evidence="1">
    <location>
        <begin position="42"/>
        <end position="90"/>
    </location>
</feature>
<organism evidence="2 3">
    <name type="scientific">Pseudomonas putida</name>
    <name type="common">Arthrobacter siderocapsulatus</name>
    <dbReference type="NCBI Taxonomy" id="303"/>
    <lineage>
        <taxon>Bacteria</taxon>
        <taxon>Pseudomonadati</taxon>
        <taxon>Pseudomonadota</taxon>
        <taxon>Gammaproteobacteria</taxon>
        <taxon>Pseudomonadales</taxon>
        <taxon>Pseudomonadaceae</taxon>
        <taxon>Pseudomonas</taxon>
    </lineage>
</organism>
<proteinExistence type="predicted"/>
<evidence type="ECO:0000313" key="2">
    <source>
        <dbReference type="EMBL" id="ORL58724.1"/>
    </source>
</evidence>
<name>A0A1X0Z7E1_PSEPU</name>
<dbReference type="AlphaFoldDB" id="A0A1X0Z7E1"/>